<dbReference type="EMBL" id="LS398551">
    <property type="protein sequence ID" value="SPR05710.1"/>
    <property type="molecule type" value="Genomic_DNA"/>
</dbReference>
<dbReference type="InterPro" id="IPR002525">
    <property type="entry name" value="Transp_IS110-like_N"/>
</dbReference>
<dbReference type="AlphaFoldDB" id="A0A0F3M4W1"/>
<feature type="domain" description="Transposase IS110-like N-terminal" evidence="2">
    <location>
        <begin position="6"/>
        <end position="149"/>
    </location>
</feature>
<dbReference type="GO" id="GO:0004803">
    <property type="term" value="F:transposase activity"/>
    <property type="evidence" value="ECO:0007669"/>
    <property type="project" value="InterPro"/>
</dbReference>
<sequence length="320" mass="36051">MNSIIIGIDVSKETFDAAVLINNKVQTRKFNNNSEGFNKLVTWLKSRGIGHVCMEATGIYWKSLEKYLYDYGYKVSVVNPARIKGFAISKLSRTKTDKADSVLIADFCKAMKPEAWYPQPPYIQELQQLVNRLNVLINHKTQETNRLEGASKAIANNIQMHIEFLETQVKEIEQLINGHIKNNKDLHNKAMLLESIPGIGAKTQAIVLAFFADIEKFSSAKQVVAFVGLNPKHRQSGSSVRGVSRISRTGNSDLRKAFYMPAMSALRHNCIIKQFSQRLSDSGKPKMLILIAAMRKLLHIIYGVLKHNSPFNPNVSVHQK</sequence>
<evidence type="ECO:0000313" key="7">
    <source>
        <dbReference type="Proteomes" id="UP000033769"/>
    </source>
</evidence>
<evidence type="ECO:0000256" key="1">
    <source>
        <dbReference type="SAM" id="Coils"/>
    </source>
</evidence>
<evidence type="ECO:0000313" key="4">
    <source>
        <dbReference type="EMBL" id="KJV50785.1"/>
    </source>
</evidence>
<evidence type="ECO:0000259" key="3">
    <source>
        <dbReference type="Pfam" id="PF02371"/>
    </source>
</evidence>
<feature type="coiled-coil region" evidence="1">
    <location>
        <begin position="123"/>
        <end position="189"/>
    </location>
</feature>
<accession>A0A0F3M4W1</accession>
<name>A0A0F3M4W1_ORITS</name>
<dbReference type="InterPro" id="IPR003346">
    <property type="entry name" value="Transposase_20"/>
</dbReference>
<evidence type="ECO:0000313" key="5">
    <source>
        <dbReference type="EMBL" id="SPR05710.1"/>
    </source>
</evidence>
<protein>
    <submittedName>
        <fullName evidence="5">IS110 family transposase</fullName>
    </submittedName>
    <submittedName>
        <fullName evidence="4">Transposase IS116/IS110/IS902 family protein</fullName>
    </submittedName>
</protein>
<dbReference type="PANTHER" id="PTHR33055:SF3">
    <property type="entry name" value="PUTATIVE TRANSPOSASE FOR IS117-RELATED"/>
    <property type="match status" value="1"/>
</dbReference>
<evidence type="ECO:0000313" key="8">
    <source>
        <dbReference type="Proteomes" id="UP000244959"/>
    </source>
</evidence>
<reference evidence="5" key="2">
    <citation type="submission" date="2018-03" db="EMBL/GenBank/DDBJ databases">
        <authorList>
            <person name="Keele B.F."/>
        </authorList>
    </citation>
    <scope>NUCLEOTIDE SEQUENCE [LARGE SCALE GENOMIC DNA]</scope>
    <source>
        <strain evidence="5">Gilliam</strain>
    </source>
</reference>
<dbReference type="PATRIC" id="fig|1359184.3.peg.2813"/>
<evidence type="ECO:0000313" key="6">
    <source>
        <dbReference type="EMBL" id="SPR08443.1"/>
    </source>
</evidence>
<dbReference type="PANTHER" id="PTHR33055">
    <property type="entry name" value="TRANSPOSASE FOR INSERTION SEQUENCE ELEMENT IS1111A"/>
    <property type="match status" value="1"/>
</dbReference>
<dbReference type="Pfam" id="PF01548">
    <property type="entry name" value="DEDD_Tnp_IS110"/>
    <property type="match status" value="1"/>
</dbReference>
<dbReference type="Proteomes" id="UP000033769">
    <property type="component" value="Unassembled WGS sequence"/>
</dbReference>
<dbReference type="GO" id="GO:0006313">
    <property type="term" value="P:DNA transposition"/>
    <property type="evidence" value="ECO:0007669"/>
    <property type="project" value="InterPro"/>
</dbReference>
<evidence type="ECO:0000259" key="2">
    <source>
        <dbReference type="Pfam" id="PF01548"/>
    </source>
</evidence>
<keyword evidence="1" id="KW-0175">Coiled coil</keyword>
<gene>
    <name evidence="5" type="ORF">GILLIAM_01054</name>
    <name evidence="6" type="ORF">GILLIAM_01694</name>
    <name evidence="4" type="ORF">OTSGILL_2764</name>
</gene>
<dbReference type="EMBL" id="LS398551">
    <property type="protein sequence ID" value="SPR08443.1"/>
    <property type="molecule type" value="Genomic_DNA"/>
</dbReference>
<keyword evidence="8" id="KW-1185">Reference proteome</keyword>
<proteinExistence type="predicted"/>
<dbReference type="InterPro" id="IPR047650">
    <property type="entry name" value="Transpos_IS110"/>
</dbReference>
<dbReference type="Proteomes" id="UP000244959">
    <property type="component" value="Chromosome I"/>
</dbReference>
<organism evidence="4 7">
    <name type="scientific">Orientia tsutsugamushi str. Gilliam</name>
    <dbReference type="NCBI Taxonomy" id="1359184"/>
    <lineage>
        <taxon>Bacteria</taxon>
        <taxon>Pseudomonadati</taxon>
        <taxon>Pseudomonadota</taxon>
        <taxon>Alphaproteobacteria</taxon>
        <taxon>Rickettsiales</taxon>
        <taxon>Rickettsiaceae</taxon>
        <taxon>Rickettsieae</taxon>
        <taxon>Orientia</taxon>
    </lineage>
</organism>
<reference evidence="8" key="3">
    <citation type="submission" date="2018-03" db="EMBL/GenBank/DDBJ databases">
        <authorList>
            <person name="Batty M. E."/>
            <person name="Batty M E."/>
        </authorList>
    </citation>
    <scope>NUCLEOTIDE SEQUENCE [LARGE SCALE GENOMIC DNA]</scope>
    <source>
        <strain evidence="8">Gilliam</strain>
    </source>
</reference>
<feature type="domain" description="Transposase IS116/IS110/IS902 C-terminal" evidence="3">
    <location>
        <begin position="192"/>
        <end position="275"/>
    </location>
</feature>
<dbReference type="EMBL" id="LANO01000065">
    <property type="protein sequence ID" value="KJV50785.1"/>
    <property type="molecule type" value="Genomic_DNA"/>
</dbReference>
<dbReference type="Pfam" id="PF02371">
    <property type="entry name" value="Transposase_20"/>
    <property type="match status" value="1"/>
</dbReference>
<reference evidence="4 7" key="1">
    <citation type="submission" date="2015-02" db="EMBL/GenBank/DDBJ databases">
        <title>Genome Sequencing of Rickettsiales.</title>
        <authorList>
            <person name="Daugherty S.C."/>
            <person name="Su Q."/>
            <person name="Abolude K."/>
            <person name="Beier-Sexton M."/>
            <person name="Carlyon J.A."/>
            <person name="Carter R."/>
            <person name="Day N.P."/>
            <person name="Dumler S.J."/>
            <person name="Dyachenko V."/>
            <person name="Godinez A."/>
            <person name="Kurtti T.J."/>
            <person name="Lichay M."/>
            <person name="Mullins K.E."/>
            <person name="Ott S."/>
            <person name="Pappas-Brown V."/>
            <person name="Paris D.H."/>
            <person name="Patel P."/>
            <person name="Richards A.L."/>
            <person name="Sadzewicz L."/>
            <person name="Sears K."/>
            <person name="Seidman D."/>
            <person name="Sengamalay N."/>
            <person name="Stenos J."/>
            <person name="Tallon L.J."/>
            <person name="Vincent G."/>
            <person name="Fraser C.M."/>
            <person name="Munderloh U."/>
            <person name="Dunning-Hotopp J.C."/>
        </authorList>
    </citation>
    <scope>NUCLEOTIDE SEQUENCE [LARGE SCALE GENOMIC DNA]</scope>
    <source>
        <strain evidence="4 7">Gilliam</strain>
    </source>
</reference>
<dbReference type="GO" id="GO:0003677">
    <property type="term" value="F:DNA binding"/>
    <property type="evidence" value="ECO:0007669"/>
    <property type="project" value="InterPro"/>
</dbReference>